<feature type="domain" description="GFO/IDH/MocA-like oxidoreductase" evidence="4">
    <location>
        <begin position="126"/>
        <end position="245"/>
    </location>
</feature>
<evidence type="ECO:0000313" key="6">
    <source>
        <dbReference type="Proteomes" id="UP001501570"/>
    </source>
</evidence>
<dbReference type="InterPro" id="IPR055170">
    <property type="entry name" value="GFO_IDH_MocA-like_dom"/>
</dbReference>
<dbReference type="SUPFAM" id="SSF55347">
    <property type="entry name" value="Glyceraldehyde-3-phosphate dehydrogenase-like, C-terminal domain"/>
    <property type="match status" value="1"/>
</dbReference>
<evidence type="ECO:0000256" key="2">
    <source>
        <dbReference type="ARBA" id="ARBA00023002"/>
    </source>
</evidence>
<feature type="domain" description="Gfo/Idh/MocA-like oxidoreductase N-terminal" evidence="3">
    <location>
        <begin position="1"/>
        <end position="118"/>
    </location>
</feature>
<comment type="similarity">
    <text evidence="1">Belongs to the Gfo/Idh/MocA family.</text>
</comment>
<protein>
    <submittedName>
        <fullName evidence="5">Gfo/Idh/MocA family oxidoreductase</fullName>
    </submittedName>
</protein>
<dbReference type="Proteomes" id="UP001501570">
    <property type="component" value="Unassembled WGS sequence"/>
</dbReference>
<evidence type="ECO:0000256" key="1">
    <source>
        <dbReference type="ARBA" id="ARBA00010928"/>
    </source>
</evidence>
<dbReference type="PANTHER" id="PTHR42840:SF3">
    <property type="entry name" value="BINDING ROSSMANN FOLD OXIDOREDUCTASE, PUTATIVE (AFU_ORTHOLOGUE AFUA_2G10240)-RELATED"/>
    <property type="match status" value="1"/>
</dbReference>
<evidence type="ECO:0000259" key="3">
    <source>
        <dbReference type="Pfam" id="PF01408"/>
    </source>
</evidence>
<name>A0ABP9RS47_9ACTN</name>
<sequence length="333" mass="35492">MRVGVLGVGRIGVHHAETLARHPDVADLVLADDDAERAREVAQRIGCRVVAGVDAAFAVGLDAVVVATPTATHPQMIIKAAGFGVPVFCEKPVADGIPATLEVLAQVEKTGTPVHIGFQRRFDAGYLAAGAALRAGELGELRRVHLVTADREPPPAQYVANSGGIFRDMHVHDFDILRAVTGREVVEVYATGANRGADYFGEAQDIDVSAAVLTLDDGTVATLQGSRYNGAGYDVRMELGGTKATWAVGLDDGVPLRSAEPAVDFPAGPSWDGFLRRFAPAYRAELGAFLDLARGRITSPCDVRDALRALYIAEAADLSRRLHRPVRIDEVQQ</sequence>
<gene>
    <name evidence="5" type="ORF">GCM10023322_30120</name>
</gene>
<keyword evidence="6" id="KW-1185">Reference proteome</keyword>
<dbReference type="InterPro" id="IPR000683">
    <property type="entry name" value="Gfo/Idh/MocA-like_OxRdtase_N"/>
</dbReference>
<organism evidence="5 6">
    <name type="scientific">Rugosimonospora acidiphila</name>
    <dbReference type="NCBI Taxonomy" id="556531"/>
    <lineage>
        <taxon>Bacteria</taxon>
        <taxon>Bacillati</taxon>
        <taxon>Actinomycetota</taxon>
        <taxon>Actinomycetes</taxon>
        <taxon>Micromonosporales</taxon>
        <taxon>Micromonosporaceae</taxon>
        <taxon>Rugosimonospora</taxon>
    </lineage>
</organism>
<reference evidence="6" key="1">
    <citation type="journal article" date="2019" name="Int. J. Syst. Evol. Microbiol.">
        <title>The Global Catalogue of Microorganisms (GCM) 10K type strain sequencing project: providing services to taxonomists for standard genome sequencing and annotation.</title>
        <authorList>
            <consortium name="The Broad Institute Genomics Platform"/>
            <consortium name="The Broad Institute Genome Sequencing Center for Infectious Disease"/>
            <person name="Wu L."/>
            <person name="Ma J."/>
        </authorList>
    </citation>
    <scope>NUCLEOTIDE SEQUENCE [LARGE SCALE GENOMIC DNA]</scope>
    <source>
        <strain evidence="6">JCM 18304</strain>
    </source>
</reference>
<evidence type="ECO:0000259" key="4">
    <source>
        <dbReference type="Pfam" id="PF22725"/>
    </source>
</evidence>
<dbReference type="Gene3D" id="3.30.360.10">
    <property type="entry name" value="Dihydrodipicolinate Reductase, domain 2"/>
    <property type="match status" value="1"/>
</dbReference>
<evidence type="ECO:0000313" key="5">
    <source>
        <dbReference type="EMBL" id="GAA5185652.1"/>
    </source>
</evidence>
<proteinExistence type="inferred from homology"/>
<dbReference type="Gene3D" id="3.40.50.720">
    <property type="entry name" value="NAD(P)-binding Rossmann-like Domain"/>
    <property type="match status" value="1"/>
</dbReference>
<comment type="caution">
    <text evidence="5">The sequence shown here is derived from an EMBL/GenBank/DDBJ whole genome shotgun (WGS) entry which is preliminary data.</text>
</comment>
<dbReference type="Pfam" id="PF01408">
    <property type="entry name" value="GFO_IDH_MocA"/>
    <property type="match status" value="1"/>
</dbReference>
<accession>A0ABP9RS47</accession>
<dbReference type="PANTHER" id="PTHR42840">
    <property type="entry name" value="NAD(P)-BINDING ROSSMANN-FOLD SUPERFAMILY PROTEIN-RELATED"/>
    <property type="match status" value="1"/>
</dbReference>
<dbReference type="Pfam" id="PF22725">
    <property type="entry name" value="GFO_IDH_MocA_C3"/>
    <property type="match status" value="1"/>
</dbReference>
<dbReference type="InterPro" id="IPR036291">
    <property type="entry name" value="NAD(P)-bd_dom_sf"/>
</dbReference>
<dbReference type="EMBL" id="BAABJQ010000007">
    <property type="protein sequence ID" value="GAA5185652.1"/>
    <property type="molecule type" value="Genomic_DNA"/>
</dbReference>
<dbReference type="SUPFAM" id="SSF51735">
    <property type="entry name" value="NAD(P)-binding Rossmann-fold domains"/>
    <property type="match status" value="1"/>
</dbReference>
<keyword evidence="2" id="KW-0560">Oxidoreductase</keyword>